<dbReference type="Gene3D" id="2.60.120.920">
    <property type="match status" value="1"/>
</dbReference>
<name>A0ABQ9XN98_9EUKA</name>
<dbReference type="InterPro" id="IPR043136">
    <property type="entry name" value="B30.2/SPRY_sf"/>
</dbReference>
<dbReference type="EMBL" id="JARBJD010000106">
    <property type="protein sequence ID" value="KAK2952269.1"/>
    <property type="molecule type" value="Genomic_DNA"/>
</dbReference>
<gene>
    <name evidence="2" type="ORF">BLNAU_12828</name>
</gene>
<keyword evidence="3" id="KW-1185">Reference proteome</keyword>
<feature type="transmembrane region" description="Helical" evidence="1">
    <location>
        <begin position="1047"/>
        <end position="1068"/>
    </location>
</feature>
<sequence>MLARLTGQTVVNANTDSAFRNWSENNHDSIDEKAALFQSLVAMAKDPDLYDSSLEMKAVKFLNEIVIKDDEEPGFPVWVGFMPSRRHVPQFVESVKILLSLPNQQLVTASMEFLRSLVVACSPFQKLALVDHGLVSNIMSALKPTTLTFPEADDIHLCLMDIVHCLLWLSTPSGLDRLEFDEPSEQVEVREAVFEEVVGASEGYLFHLCTHHTSLAIAPQCSTFVVVLHQLVRIGGYHRPALDFTLSLPLATTITGSLPTSVNDITNGHFLDLVCQLTRFRTENGVDAKKEMKAELVGLFSEGFQEIVERRCCNQIDETSRGTAPIDPEETPTQNDIFGLETEHLNDMTMGIIKMTSLICQEKDSNQTEDQTNSLSSSASLLNRPPLPLSTLPSLDFTDHSHFSINRSTVTRTEFGTENSSGSTWSSLLLSDPFSSGIISFTITILSLPDIWSDVYFGLVDSNYPIPAIGEELGFRATNSVGLSLNGNLYSNTPSSDTVHNCHSSLKEGDCVRMEVDLDSTPRTVQFFVNGEAGRCSVSGIPSSVRIGLPPPKPKAGPSYGAKIQPKKKEITNFHRLSRLGLIGAIVATVAGISIPTVIGKLSGLHDDITQRPASIASRTMPPLVTTLPAALTHLSTIASDLDSDTLPLLTVWARLFRLDRLLRKSDLFVFESQHDSDRYSDVLFRLQMLKTFQNFTFTADVVPCDTFEGEVTLTNIQVTDTRQSMLRSQYAELETLSILMNDRPDSQCLPEGIQNRLDDIRWLNSYLGSASHASDIANATSLLSTFKANVITHPLLDEIMSEFDQTHQQSSTFSRTAESDKCFTDLEDFKNSFASVVPYPAAYATIGPVWKRARDLTRILSYNTPWSRRELAKTVKQQIVPGNDGKSATFTLMSDTKFEQLSILTDPSNFISFTSSSCNSLKNNIAKFNQQIDHVYDETDKRLFQVALDKAFRFEDEYGTENKTRKMLNKMLGDAENLFSAISCSLNSTEFVSLIPTERLLEEQQLFRSRGRTLAVLQVSLILVYVLIIELNWTCPNNTCLCCQNLISTLHYIIFGFFLLVYAYLAVFTEDIQDAIYSDKPGLGLLPASESSGPSYRSWEEGPTEMPNPLGEPLDAMLTIITRTEFGTDNFGGFAWSSALLSNPYTSGIISFTTTILTLPAFWADVYFGLTDYSSPIPKLGEELGFRATNSVSLSTDDRDCVRIIVDLDSTPRTLQFFVNGEAGTHYISGIPSSVRIGFSLFGTGTSFRIDNISRLSRPIPISEEVDKNEL</sequence>
<keyword evidence="1" id="KW-0812">Transmembrane</keyword>
<keyword evidence="1" id="KW-1133">Transmembrane helix</keyword>
<proteinExistence type="predicted"/>
<keyword evidence="1" id="KW-0472">Membrane</keyword>
<accession>A0ABQ9XN98</accession>
<evidence type="ECO:0000313" key="3">
    <source>
        <dbReference type="Proteomes" id="UP001281761"/>
    </source>
</evidence>
<evidence type="ECO:0008006" key="4">
    <source>
        <dbReference type="Google" id="ProtNLM"/>
    </source>
</evidence>
<evidence type="ECO:0000256" key="1">
    <source>
        <dbReference type="SAM" id="Phobius"/>
    </source>
</evidence>
<feature type="transmembrane region" description="Helical" evidence="1">
    <location>
        <begin position="1015"/>
        <end position="1035"/>
    </location>
</feature>
<organism evidence="2 3">
    <name type="scientific">Blattamonas nauphoetae</name>
    <dbReference type="NCBI Taxonomy" id="2049346"/>
    <lineage>
        <taxon>Eukaryota</taxon>
        <taxon>Metamonada</taxon>
        <taxon>Preaxostyla</taxon>
        <taxon>Oxymonadida</taxon>
        <taxon>Blattamonas</taxon>
    </lineage>
</organism>
<dbReference type="Proteomes" id="UP001281761">
    <property type="component" value="Unassembled WGS sequence"/>
</dbReference>
<comment type="caution">
    <text evidence="2">The sequence shown here is derived from an EMBL/GenBank/DDBJ whole genome shotgun (WGS) entry which is preliminary data.</text>
</comment>
<reference evidence="2 3" key="1">
    <citation type="journal article" date="2022" name="bioRxiv">
        <title>Genomics of Preaxostyla Flagellates Illuminates Evolutionary Transitions and the Path Towards Mitochondrial Loss.</title>
        <authorList>
            <person name="Novak L.V.F."/>
            <person name="Treitli S.C."/>
            <person name="Pyrih J."/>
            <person name="Halakuc P."/>
            <person name="Pipaliya S.V."/>
            <person name="Vacek V."/>
            <person name="Brzon O."/>
            <person name="Soukal P."/>
            <person name="Eme L."/>
            <person name="Dacks J.B."/>
            <person name="Karnkowska A."/>
            <person name="Elias M."/>
            <person name="Hampl V."/>
        </authorList>
    </citation>
    <scope>NUCLEOTIDE SEQUENCE [LARGE SCALE GENOMIC DNA]</scope>
    <source>
        <strain evidence="2">NAU3</strain>
        <tissue evidence="2">Gut</tissue>
    </source>
</reference>
<protein>
    <recommendedName>
        <fullName evidence="4">B30.2/SPRY domain-containing protein</fullName>
    </recommendedName>
</protein>
<evidence type="ECO:0000313" key="2">
    <source>
        <dbReference type="EMBL" id="KAK2952269.1"/>
    </source>
</evidence>